<feature type="compositionally biased region" description="Polar residues" evidence="1">
    <location>
        <begin position="383"/>
        <end position="405"/>
    </location>
</feature>
<sequence>MAKPEIATERTRLSIPFDDRQRAIRAAGKLADGSNALDYVKEEKVWYAQPGANLSRLKEWIFDPNKVIEEPPLDIQAIEDEFTAWLEERGAIIKDPIEFDGQKHYVDTVDGKAGSRKGVYAAFLDGRPAGWYRDYKNGGEIQKWVSTGAAPNPEQMAMLRADAAARREQRAAAQADKFDQTANRLMEEYNRLPDATGDLAYLKNKQVIAANGLKADERGNVVIPLFNADGEFRTLERIWSDGSKHLEKDGQAWGSFFVVGGQLKDGDNLLYAEGYATAASISEAINQPVIMTVNAGNMVEVAGRLKDTFPNSTHYFLADNDIYKDENVGLEKATEAAELTAGHVLVPAFSNPKEGLTDYNDLHVSEGLEQVRLQVEGAINQMNRVDTMPTDNPNITDVNHSSTDSAAVADPEKAAPVASAPAAAEPEETAPVASAPAAAEPEETAPVASAPAAAEPEETAPVASAPAAAEPEETAPVASAPAAAEPEETAPVASAPAAAEPEEAVPVSSTPAAAEPEYTAPTDRDGDDEESNSASDLEAYAAMMAFGGETTDSAQQKPERIAPSESVANTAPAENETEEKKKTNEELENGIRWATNDNAETPPKERIDLEGLIARFGYRAEKDYTAYTLDGQDAFYDYGSHLRMATPEASQSDEMILAAVLTADKQHHRGIEITGSDEFKERVFNLISEYNIEVKLTNPEQRVKLLELKKANETAKETAKENVADSNANKQEGANEKTNSSVQQNGMRWEESASVQPKKQNASDTQKEDKAAGEPWEKGVIVAHGRAKYEWKEDESMNYFVTLKNEHGEKTLWGKDLERAVKDAGVDTERLVTVRKLGFVDVEVNAPVRDESNKIVRYETIQTKRNEWEVKPVYPQPTAGNEQAYKPSELVPYDAATFQKLRTTIQQITGVDLSREAVPEKELYWFLPNGKPAPESMTKPTGYKLPQESKTAGTPLLIAPHKKGERPDYFLVESRKGFMQGIAKDKESGEYHSVIGKVNKRIDKDGNWKTYMTLSAINKNAESGIVLHGYGHVDQGGKNLLYKNTIANEKQPQHLQAASDEVKNKTVMKQLFHPSNAAKRKDDERREQTHAPVAKSAPRP</sequence>
<name>A0A330KYM9_KLEVA</name>
<feature type="compositionally biased region" description="Polar residues" evidence="1">
    <location>
        <begin position="724"/>
        <end position="746"/>
    </location>
</feature>
<dbReference type="InterPro" id="IPR040677">
    <property type="entry name" value="LPD7"/>
</dbReference>
<geneLocation type="plasmid" evidence="3">
    <name>CNR130</name>
</geneLocation>
<feature type="region of interest" description="Disordered" evidence="1">
    <location>
        <begin position="383"/>
        <end position="533"/>
    </location>
</feature>
<evidence type="ECO:0000259" key="2">
    <source>
        <dbReference type="Pfam" id="PF18821"/>
    </source>
</evidence>
<dbReference type="RefSeq" id="WP_228156190.1">
    <property type="nucleotide sequence ID" value="NZ_LT994838.1"/>
</dbReference>
<organism evidence="3">
    <name type="scientific">Klebsiella variicola</name>
    <dbReference type="NCBI Taxonomy" id="244366"/>
    <lineage>
        <taxon>Bacteria</taxon>
        <taxon>Pseudomonadati</taxon>
        <taxon>Pseudomonadota</taxon>
        <taxon>Gammaproteobacteria</taxon>
        <taxon>Enterobacterales</taxon>
        <taxon>Enterobacteriaceae</taxon>
        <taxon>Klebsiella/Raoultella group</taxon>
        <taxon>Klebsiella</taxon>
        <taxon>Klebsiella pneumoniae complex</taxon>
    </lineage>
</organism>
<reference evidence="3" key="1">
    <citation type="submission" date="2018-03" db="EMBL/GenBank/DDBJ databases">
        <authorList>
            <person name="Keele B.F."/>
        </authorList>
    </citation>
    <scope>NUCLEOTIDE SEQUENCE</scope>
    <source>
        <strain evidence="3">CNR130</strain>
    </source>
</reference>
<feature type="compositionally biased region" description="Low complexity" evidence="1">
    <location>
        <begin position="414"/>
        <end position="521"/>
    </location>
</feature>
<gene>
    <name evidence="3" type="ORF">PCNR130_0046</name>
</gene>
<protein>
    <submittedName>
        <fullName evidence="3">Ciliary adhesin protein P97</fullName>
    </submittedName>
</protein>
<dbReference type="AlphaFoldDB" id="A0A330KYM9"/>
<feature type="compositionally biased region" description="Basic and acidic residues" evidence="1">
    <location>
        <begin position="765"/>
        <end position="777"/>
    </location>
</feature>
<dbReference type="EMBL" id="LT994838">
    <property type="protein sequence ID" value="SPN80992.1"/>
    <property type="molecule type" value="Genomic_DNA"/>
</dbReference>
<feature type="domain" description="Large polyvalent protein-associated" evidence="2">
    <location>
        <begin position="620"/>
        <end position="702"/>
    </location>
</feature>
<feature type="region of interest" description="Disordered" evidence="1">
    <location>
        <begin position="550"/>
        <end position="590"/>
    </location>
</feature>
<keyword evidence="3" id="KW-0614">Plasmid</keyword>
<evidence type="ECO:0000256" key="1">
    <source>
        <dbReference type="SAM" id="MobiDB-lite"/>
    </source>
</evidence>
<accession>A0A330KYM9</accession>
<proteinExistence type="predicted"/>
<evidence type="ECO:0000313" key="3">
    <source>
        <dbReference type="EMBL" id="SPN80992.1"/>
    </source>
</evidence>
<feature type="compositionally biased region" description="Basic and acidic residues" evidence="1">
    <location>
        <begin position="714"/>
        <end position="723"/>
    </location>
</feature>
<feature type="region of interest" description="Disordered" evidence="1">
    <location>
        <begin position="714"/>
        <end position="778"/>
    </location>
</feature>
<feature type="compositionally biased region" description="Polar residues" evidence="1">
    <location>
        <begin position="753"/>
        <end position="764"/>
    </location>
</feature>
<dbReference type="Pfam" id="PF18821">
    <property type="entry name" value="LPD7"/>
    <property type="match status" value="1"/>
</dbReference>
<feature type="compositionally biased region" description="Basic and acidic residues" evidence="1">
    <location>
        <begin position="1079"/>
        <end position="1089"/>
    </location>
</feature>
<feature type="region of interest" description="Disordered" evidence="1">
    <location>
        <begin position="1072"/>
        <end position="1100"/>
    </location>
</feature>